<dbReference type="Proteomes" id="UP000050761">
    <property type="component" value="Unassembled WGS sequence"/>
</dbReference>
<dbReference type="GO" id="GO:0016491">
    <property type="term" value="F:oxidoreductase activity"/>
    <property type="evidence" value="ECO:0007669"/>
    <property type="project" value="UniProtKB-KW"/>
</dbReference>
<dbReference type="EMBL" id="UZAH01026434">
    <property type="protein sequence ID" value="VDO80623.1"/>
    <property type="molecule type" value="Genomic_DNA"/>
</dbReference>
<dbReference type="OrthoDB" id="9989144at2759"/>
<dbReference type="SUPFAM" id="SSF51735">
    <property type="entry name" value="NAD(P)-binding Rossmann-fold domains"/>
    <property type="match status" value="1"/>
</dbReference>
<accession>A0A3P7ZR04</accession>
<dbReference type="PANTHER" id="PTHR43157">
    <property type="entry name" value="PHOSPHATIDYLINOSITOL-GLYCAN BIOSYNTHESIS CLASS F PROTEIN-RELATED"/>
    <property type="match status" value="1"/>
</dbReference>
<dbReference type="Gene3D" id="3.40.50.720">
    <property type="entry name" value="NAD(P)-binding Rossmann-like Domain"/>
    <property type="match status" value="1"/>
</dbReference>
<dbReference type="WBParaSite" id="HPBE_0000941501-mRNA-1">
    <property type="protein sequence ID" value="HPBE_0000941501-mRNA-1"/>
    <property type="gene ID" value="HPBE_0000941501"/>
</dbReference>
<dbReference type="InterPro" id="IPR036291">
    <property type="entry name" value="NAD(P)-bd_dom_sf"/>
</dbReference>
<keyword evidence="3" id="KW-1185">Reference proteome</keyword>
<accession>A0A183FP96</accession>
<protein>
    <submittedName>
        <fullName evidence="4">Short-chain dehydrogenase/reductase SDR</fullName>
    </submittedName>
</protein>
<dbReference type="AlphaFoldDB" id="A0A183FP96"/>
<reference evidence="4" key="2">
    <citation type="submission" date="2019-09" db="UniProtKB">
        <authorList>
            <consortium name="WormBaseParasite"/>
        </authorList>
    </citation>
    <scope>IDENTIFICATION</scope>
</reference>
<evidence type="ECO:0000313" key="4">
    <source>
        <dbReference type="WBParaSite" id="HPBE_0000941501-mRNA-1"/>
    </source>
</evidence>
<evidence type="ECO:0000313" key="3">
    <source>
        <dbReference type="Proteomes" id="UP000050761"/>
    </source>
</evidence>
<gene>
    <name evidence="2" type="ORF">HPBE_LOCUS9416</name>
</gene>
<name>A0A183FP96_HELPZ</name>
<dbReference type="PANTHER" id="PTHR43157:SF31">
    <property type="entry name" value="PHOSPHATIDYLINOSITOL-GLYCAN BIOSYNTHESIS CLASS F PROTEIN"/>
    <property type="match status" value="1"/>
</dbReference>
<sequence>MAMKLHRDENKNGISVYTVHPGAIPTDITRNWGFPMKIYKILAKPFTKSPSQGAATTVYCTASPETAEISGKYWQSCWDDEKEFNARLGRVEALQEALWEKIDKILDQFEAKQQSVQTVSET</sequence>
<evidence type="ECO:0000256" key="1">
    <source>
        <dbReference type="ARBA" id="ARBA00023002"/>
    </source>
</evidence>
<keyword evidence="1" id="KW-0560">Oxidoreductase</keyword>
<evidence type="ECO:0000313" key="2">
    <source>
        <dbReference type="EMBL" id="VDO80623.1"/>
    </source>
</evidence>
<proteinExistence type="predicted"/>
<reference evidence="2 3" key="1">
    <citation type="submission" date="2018-11" db="EMBL/GenBank/DDBJ databases">
        <authorList>
            <consortium name="Pathogen Informatics"/>
        </authorList>
    </citation>
    <scope>NUCLEOTIDE SEQUENCE [LARGE SCALE GENOMIC DNA]</scope>
</reference>
<organism evidence="3 4">
    <name type="scientific">Heligmosomoides polygyrus</name>
    <name type="common">Parasitic roundworm</name>
    <dbReference type="NCBI Taxonomy" id="6339"/>
    <lineage>
        <taxon>Eukaryota</taxon>
        <taxon>Metazoa</taxon>
        <taxon>Ecdysozoa</taxon>
        <taxon>Nematoda</taxon>
        <taxon>Chromadorea</taxon>
        <taxon>Rhabditida</taxon>
        <taxon>Rhabditina</taxon>
        <taxon>Rhabditomorpha</taxon>
        <taxon>Strongyloidea</taxon>
        <taxon>Heligmosomidae</taxon>
        <taxon>Heligmosomoides</taxon>
    </lineage>
</organism>